<reference evidence="1" key="1">
    <citation type="journal article" date="2021" name="PeerJ">
        <title>Extensive microbial diversity within the chicken gut microbiome revealed by metagenomics and culture.</title>
        <authorList>
            <person name="Gilroy R."/>
            <person name="Ravi A."/>
            <person name="Getino M."/>
            <person name="Pursley I."/>
            <person name="Horton D.L."/>
            <person name="Alikhan N.F."/>
            <person name="Baker D."/>
            <person name="Gharbi K."/>
            <person name="Hall N."/>
            <person name="Watson M."/>
            <person name="Adriaenssens E.M."/>
            <person name="Foster-Nyarko E."/>
            <person name="Jarju S."/>
            <person name="Secka A."/>
            <person name="Antonio M."/>
            <person name="Oren A."/>
            <person name="Chaudhuri R.R."/>
            <person name="La Ragione R."/>
            <person name="Hildebrand F."/>
            <person name="Pallen M.J."/>
        </authorList>
    </citation>
    <scope>NUCLEOTIDE SEQUENCE</scope>
    <source>
        <strain evidence="1">ChiBcec16_6824</strain>
    </source>
</reference>
<dbReference type="NCBIfam" id="NF038048">
    <property type="entry name" value="DIP1984_fam"/>
    <property type="match status" value="1"/>
</dbReference>
<evidence type="ECO:0000313" key="2">
    <source>
        <dbReference type="Proteomes" id="UP000823868"/>
    </source>
</evidence>
<dbReference type="EMBL" id="DXDX01000017">
    <property type="protein sequence ID" value="HIY20427.1"/>
    <property type="molecule type" value="Genomic_DNA"/>
</dbReference>
<evidence type="ECO:0000313" key="1">
    <source>
        <dbReference type="EMBL" id="HIY20427.1"/>
    </source>
</evidence>
<dbReference type="AlphaFoldDB" id="A0A9D1Y7H0"/>
<organism evidence="1 2">
    <name type="scientific">Candidatus Flavonifractor merdigallinarum</name>
    <dbReference type="NCBI Taxonomy" id="2838589"/>
    <lineage>
        <taxon>Bacteria</taxon>
        <taxon>Bacillati</taxon>
        <taxon>Bacillota</taxon>
        <taxon>Clostridia</taxon>
        <taxon>Eubacteriales</taxon>
        <taxon>Oscillospiraceae</taxon>
        <taxon>Flavonifractor</taxon>
    </lineage>
</organism>
<dbReference type="Proteomes" id="UP000823868">
    <property type="component" value="Unassembled WGS sequence"/>
</dbReference>
<protein>
    <submittedName>
        <fullName evidence="1">DIP1984 family protein</fullName>
    </submittedName>
</protein>
<gene>
    <name evidence="1" type="ORF">H9841_00815</name>
</gene>
<dbReference type="Pfam" id="PF20935">
    <property type="entry name" value="DUF6847"/>
    <property type="match status" value="1"/>
</dbReference>
<dbReference type="InterPro" id="IPR047741">
    <property type="entry name" value="DIP1984-like"/>
</dbReference>
<comment type="caution">
    <text evidence="1">The sequence shown here is derived from an EMBL/GenBank/DDBJ whole genome shotgun (WGS) entry which is preliminary data.</text>
</comment>
<reference evidence="1" key="2">
    <citation type="submission" date="2021-04" db="EMBL/GenBank/DDBJ databases">
        <authorList>
            <person name="Gilroy R."/>
        </authorList>
    </citation>
    <scope>NUCLEOTIDE SEQUENCE</scope>
    <source>
        <strain evidence="1">ChiBcec16_6824</strain>
    </source>
</reference>
<dbReference type="Gene3D" id="6.10.320.10">
    <property type="match status" value="1"/>
</dbReference>
<proteinExistence type="predicted"/>
<sequence length="152" mass="17574">MKLAEALLLRGEYQTKLENLEDRIRANLKIQEGDTPTENPQLLLQTARETSQALCSLVARINRTNHTLFLEEGVSLADALARRDMLRSQRQLLSRLAQEAAQRDYRLTHSEVRMVITLDLGTLQREIDQLSKEFRELDTRIQGLNWTCDLLE</sequence>
<accession>A0A9D1Y7H0</accession>
<name>A0A9D1Y7H0_9FIRM</name>
<dbReference type="CDD" id="cd12208">
    <property type="entry name" value="DIP1984-like"/>
    <property type="match status" value="1"/>
</dbReference>